<dbReference type="RefSeq" id="WP_310339602.1">
    <property type="nucleotide sequence ID" value="NZ_JAVDXO010000001.1"/>
</dbReference>
<evidence type="ECO:0000259" key="5">
    <source>
        <dbReference type="PROSITE" id="PS50977"/>
    </source>
</evidence>
<reference evidence="6 7" key="1">
    <citation type="submission" date="2023-07" db="EMBL/GenBank/DDBJ databases">
        <title>Sorghum-associated microbial communities from plants grown in Nebraska, USA.</title>
        <authorList>
            <person name="Schachtman D."/>
        </authorList>
    </citation>
    <scope>NUCLEOTIDE SEQUENCE [LARGE SCALE GENOMIC DNA]</scope>
    <source>
        <strain evidence="6 7">BE308</strain>
    </source>
</reference>
<dbReference type="EMBL" id="JAVDXO010000001">
    <property type="protein sequence ID" value="MDR7305491.1"/>
    <property type="molecule type" value="Genomic_DNA"/>
</dbReference>
<dbReference type="PANTHER" id="PTHR30055:SF234">
    <property type="entry name" value="HTH-TYPE TRANSCRIPTIONAL REGULATOR BETI"/>
    <property type="match status" value="1"/>
</dbReference>
<dbReference type="Proteomes" id="UP001268089">
    <property type="component" value="Unassembled WGS sequence"/>
</dbReference>
<evidence type="ECO:0000313" key="7">
    <source>
        <dbReference type="Proteomes" id="UP001268089"/>
    </source>
</evidence>
<evidence type="ECO:0000256" key="4">
    <source>
        <dbReference type="PROSITE-ProRule" id="PRU00335"/>
    </source>
</evidence>
<evidence type="ECO:0000256" key="1">
    <source>
        <dbReference type="ARBA" id="ARBA00023015"/>
    </source>
</evidence>
<evidence type="ECO:0000256" key="2">
    <source>
        <dbReference type="ARBA" id="ARBA00023125"/>
    </source>
</evidence>
<keyword evidence="2 4" id="KW-0238">DNA-binding</keyword>
<feature type="domain" description="HTH tetR-type" evidence="5">
    <location>
        <begin position="13"/>
        <end position="73"/>
    </location>
</feature>
<evidence type="ECO:0000256" key="3">
    <source>
        <dbReference type="ARBA" id="ARBA00023163"/>
    </source>
</evidence>
<dbReference type="InterPro" id="IPR050109">
    <property type="entry name" value="HTH-type_TetR-like_transc_reg"/>
</dbReference>
<dbReference type="Pfam" id="PF00440">
    <property type="entry name" value="TetR_N"/>
    <property type="match status" value="1"/>
</dbReference>
<dbReference type="PRINTS" id="PR00455">
    <property type="entry name" value="HTHTETR"/>
</dbReference>
<evidence type="ECO:0000313" key="6">
    <source>
        <dbReference type="EMBL" id="MDR7305491.1"/>
    </source>
</evidence>
<protein>
    <submittedName>
        <fullName evidence="6">AcrR family transcriptional regulator</fullName>
    </submittedName>
</protein>
<proteinExistence type="predicted"/>
<dbReference type="Gene3D" id="1.10.357.10">
    <property type="entry name" value="Tetracycline Repressor, domain 2"/>
    <property type="match status" value="1"/>
</dbReference>
<accession>A0ABU1ZLQ4</accession>
<dbReference type="PANTHER" id="PTHR30055">
    <property type="entry name" value="HTH-TYPE TRANSCRIPTIONAL REGULATOR RUTR"/>
    <property type="match status" value="1"/>
</dbReference>
<keyword evidence="7" id="KW-1185">Reference proteome</keyword>
<organism evidence="6 7">
    <name type="scientific">Rhodoferax saidenbachensis</name>
    <dbReference type="NCBI Taxonomy" id="1484693"/>
    <lineage>
        <taxon>Bacteria</taxon>
        <taxon>Pseudomonadati</taxon>
        <taxon>Pseudomonadota</taxon>
        <taxon>Betaproteobacteria</taxon>
        <taxon>Burkholderiales</taxon>
        <taxon>Comamonadaceae</taxon>
        <taxon>Rhodoferax</taxon>
    </lineage>
</organism>
<dbReference type="InterPro" id="IPR009057">
    <property type="entry name" value="Homeodomain-like_sf"/>
</dbReference>
<sequence>MELKNKRQQAMAEARRGIVMRAVRSAIAEGGVQGANVRDIARRAGYTPGALYAYFPGKQALFAAVLQETLQGAQAAAQQAKVPKNNAGSSILHVRAHAWFAYFSAHPSEAGLVLHLLAQDTTDPEQLAQTHHIVADLLQSLAPVSAALGALGCPDAQLPSETMALLSAAMGALLLRDARRLSALNALALQSFATHLDHAAARWAMAPALTAEEGQGSTPAQVDLFG</sequence>
<keyword evidence="3" id="KW-0804">Transcription</keyword>
<keyword evidence="1" id="KW-0805">Transcription regulation</keyword>
<comment type="caution">
    <text evidence="6">The sequence shown here is derived from an EMBL/GenBank/DDBJ whole genome shotgun (WGS) entry which is preliminary data.</text>
</comment>
<dbReference type="SUPFAM" id="SSF46689">
    <property type="entry name" value="Homeodomain-like"/>
    <property type="match status" value="1"/>
</dbReference>
<name>A0ABU1ZLQ4_9BURK</name>
<dbReference type="InterPro" id="IPR001647">
    <property type="entry name" value="HTH_TetR"/>
</dbReference>
<gene>
    <name evidence="6" type="ORF">J2X15_000757</name>
</gene>
<feature type="DNA-binding region" description="H-T-H motif" evidence="4">
    <location>
        <begin position="36"/>
        <end position="55"/>
    </location>
</feature>
<dbReference type="PROSITE" id="PS50977">
    <property type="entry name" value="HTH_TETR_2"/>
    <property type="match status" value="1"/>
</dbReference>